<dbReference type="SUPFAM" id="SSF55347">
    <property type="entry name" value="Glyceraldehyde-3-phosphate dehydrogenase-like, C-terminal domain"/>
    <property type="match status" value="1"/>
</dbReference>
<dbReference type="Gene3D" id="3.30.360.10">
    <property type="entry name" value="Dihydrodipicolinate Reductase, domain 2"/>
    <property type="match status" value="1"/>
</dbReference>
<dbReference type="PIRSF" id="PIRSF036497">
    <property type="entry name" value="HDH_short"/>
    <property type="match status" value="1"/>
</dbReference>
<dbReference type="PANTHER" id="PTHR43331:SF1">
    <property type="entry name" value="HOMOSERINE DEHYDROGENASE"/>
    <property type="match status" value="1"/>
</dbReference>
<dbReference type="InterPro" id="IPR036291">
    <property type="entry name" value="NAD(P)-bd_dom_sf"/>
</dbReference>
<organism evidence="5 6">
    <name type="scientific">Pyrodictium abyssi</name>
    <dbReference type="NCBI Taxonomy" id="54256"/>
    <lineage>
        <taxon>Archaea</taxon>
        <taxon>Thermoproteota</taxon>
        <taxon>Thermoprotei</taxon>
        <taxon>Desulfurococcales</taxon>
        <taxon>Pyrodictiaceae</taxon>
        <taxon>Pyrodictium</taxon>
    </lineage>
</organism>
<dbReference type="InterPro" id="IPR001342">
    <property type="entry name" value="HDH_cat"/>
</dbReference>
<protein>
    <recommendedName>
        <fullName evidence="2">homoserine dehydrogenase</fullName>
        <ecNumber evidence="2">1.1.1.3</ecNumber>
    </recommendedName>
</protein>
<comment type="similarity">
    <text evidence="1">Belongs to the homoserine dehydrogenase family.</text>
</comment>
<dbReference type="InterPro" id="IPR022697">
    <property type="entry name" value="HDH_short"/>
</dbReference>
<dbReference type="EMBL" id="AP028907">
    <property type="protein sequence ID" value="BES80538.1"/>
    <property type="molecule type" value="Genomic_DNA"/>
</dbReference>
<sequence length="342" mass="36379">MTRVLRVGLAGFGNVGRAFTRMLMERSRRLQELYGFEPQLVFIADSRGFLGSATGLPWNTVEKALAAPRGGVSRLEGGVQGNVSEAIERFSIDVLVDVTPSRYDSPGEALSWYERVLSSGGAVVAADKAPLATSCGRLLWGSWGRRIFYKATVMAGTPLIDVLRWGLAGRVVARVQGILNGTTNYVLGLAEQGMSFEEAVRDAQNKGYAEPDPSADLEGFDLAAKAAIVSCTLGVPKTVFEVERLDRVDEDAFRRAAEAAARGRRLKYVALVEPGAGRAVVKLVEVGPENPLYRVDGINNAVFIETAEAEPITLVGPGAGLSATASALLSDLVSSAYSLGVV</sequence>
<dbReference type="InterPro" id="IPR019811">
    <property type="entry name" value="HDH_CS"/>
</dbReference>
<keyword evidence="6" id="KW-1185">Reference proteome</keyword>
<dbReference type="Pfam" id="PF00742">
    <property type="entry name" value="Homoserine_dh"/>
    <property type="match status" value="1"/>
</dbReference>
<gene>
    <name evidence="5" type="ORF">PABY_01050</name>
</gene>
<dbReference type="EC" id="1.1.1.3" evidence="2"/>
<proteinExistence type="inferred from homology"/>
<dbReference type="RefSeq" id="WP_338250863.1">
    <property type="nucleotide sequence ID" value="NZ_AP028907.1"/>
</dbReference>
<dbReference type="Gene3D" id="3.40.50.720">
    <property type="entry name" value="NAD(P)-binding Rossmann-like Domain"/>
    <property type="match status" value="1"/>
</dbReference>
<reference evidence="5 6" key="1">
    <citation type="submission" date="2023-09" db="EMBL/GenBank/DDBJ databases">
        <title>Pyrofollis japonicus gen. nov. sp. nov., a novel member of the family Pyrodictiaceae isolated from the Iheya North hydrothermal field.</title>
        <authorList>
            <person name="Miyazaki U."/>
            <person name="Sanari M."/>
            <person name="Tame A."/>
            <person name="Kitajima M."/>
            <person name="Okamoto A."/>
            <person name="Sawayama S."/>
            <person name="Miyazaki J."/>
            <person name="Takai K."/>
            <person name="Nakagawa S."/>
        </authorList>
    </citation>
    <scope>NUCLEOTIDE SEQUENCE [LARGE SCALE GENOMIC DNA]</scope>
    <source>
        <strain evidence="5 6">AV2</strain>
    </source>
</reference>
<accession>A0ABM8ISI6</accession>
<evidence type="ECO:0000256" key="1">
    <source>
        <dbReference type="ARBA" id="ARBA00006753"/>
    </source>
</evidence>
<dbReference type="PROSITE" id="PS01042">
    <property type="entry name" value="HOMOSER_DHGENASE"/>
    <property type="match status" value="1"/>
</dbReference>
<evidence type="ECO:0000256" key="3">
    <source>
        <dbReference type="ARBA" id="ARBA00023002"/>
    </source>
</evidence>
<evidence type="ECO:0000256" key="2">
    <source>
        <dbReference type="ARBA" id="ARBA00013213"/>
    </source>
</evidence>
<evidence type="ECO:0000313" key="6">
    <source>
        <dbReference type="Proteomes" id="UP001341135"/>
    </source>
</evidence>
<dbReference type="GeneID" id="89288126"/>
<keyword evidence="3" id="KW-0560">Oxidoreductase</keyword>
<dbReference type="SUPFAM" id="SSF51735">
    <property type="entry name" value="NAD(P)-binding Rossmann-fold domains"/>
    <property type="match status" value="1"/>
</dbReference>
<evidence type="ECO:0000313" key="5">
    <source>
        <dbReference type="EMBL" id="BES80538.1"/>
    </source>
</evidence>
<evidence type="ECO:0000259" key="4">
    <source>
        <dbReference type="Pfam" id="PF00742"/>
    </source>
</evidence>
<dbReference type="Proteomes" id="UP001341135">
    <property type="component" value="Chromosome"/>
</dbReference>
<feature type="domain" description="Homoserine dehydrogenase catalytic" evidence="4">
    <location>
        <begin position="158"/>
        <end position="333"/>
    </location>
</feature>
<name>A0ABM8ISI6_9CREN</name>
<dbReference type="PANTHER" id="PTHR43331">
    <property type="entry name" value="HOMOSERINE DEHYDROGENASE"/>
    <property type="match status" value="1"/>
</dbReference>